<dbReference type="AlphaFoldDB" id="A0A225WP95"/>
<reference evidence="2" key="1">
    <citation type="submission" date="2017-03" db="EMBL/GenBank/DDBJ databases">
        <title>Phytopthora megakarya and P. palmivora, two closely related causual agents of cacao black pod achieved similar genome size and gene model numbers by different mechanisms.</title>
        <authorList>
            <person name="Ali S."/>
            <person name="Shao J."/>
            <person name="Larry D.J."/>
            <person name="Kronmiller B."/>
            <person name="Shen D."/>
            <person name="Strem M.D."/>
            <person name="Melnick R.L."/>
            <person name="Guiltinan M.J."/>
            <person name="Tyler B.M."/>
            <person name="Meinhardt L.W."/>
            <person name="Bailey B.A."/>
        </authorList>
    </citation>
    <scope>NUCLEOTIDE SEQUENCE [LARGE SCALE GENOMIC DNA]</scope>
    <source>
        <strain evidence="2">zdho120</strain>
    </source>
</reference>
<keyword evidence="2" id="KW-1185">Reference proteome</keyword>
<dbReference type="Proteomes" id="UP000198211">
    <property type="component" value="Unassembled WGS sequence"/>
</dbReference>
<evidence type="ECO:0000313" key="2">
    <source>
        <dbReference type="Proteomes" id="UP000198211"/>
    </source>
</evidence>
<evidence type="ECO:0000313" key="1">
    <source>
        <dbReference type="EMBL" id="OWZ19128.1"/>
    </source>
</evidence>
<organism evidence="1 2">
    <name type="scientific">Phytophthora megakarya</name>
    <dbReference type="NCBI Taxonomy" id="4795"/>
    <lineage>
        <taxon>Eukaryota</taxon>
        <taxon>Sar</taxon>
        <taxon>Stramenopiles</taxon>
        <taxon>Oomycota</taxon>
        <taxon>Peronosporomycetes</taxon>
        <taxon>Peronosporales</taxon>
        <taxon>Peronosporaceae</taxon>
        <taxon>Phytophthora</taxon>
    </lineage>
</organism>
<comment type="caution">
    <text evidence="1">The sequence shown here is derived from an EMBL/GenBank/DDBJ whole genome shotgun (WGS) entry which is preliminary data.</text>
</comment>
<gene>
    <name evidence="1" type="ORF">PHMEG_0006670</name>
</gene>
<accession>A0A225WP95</accession>
<protein>
    <submittedName>
        <fullName evidence="1">Uncharacterized protein</fullName>
    </submittedName>
</protein>
<name>A0A225WP95_9STRA</name>
<sequence length="115" mass="13218">MMVLHATTLNYDVTKLPKSAKNGATKLNRVVYALMMAKFRHDVELGLTHSRYYNDYIFNGNVKRILPVRQRAYSAIMSKNVIDLRVLMFRLVSGQVRMNIGLRSNTCANLSLYTM</sequence>
<proteinExistence type="predicted"/>
<dbReference type="EMBL" id="NBNE01000484">
    <property type="protein sequence ID" value="OWZ19128.1"/>
    <property type="molecule type" value="Genomic_DNA"/>
</dbReference>